<dbReference type="GO" id="GO:0000226">
    <property type="term" value="P:microtubule cytoskeleton organization"/>
    <property type="evidence" value="ECO:0007669"/>
    <property type="project" value="TreeGrafter"/>
</dbReference>
<dbReference type="Pfam" id="PF25767">
    <property type="entry name" value="ARM_TBCD_2nd"/>
    <property type="match status" value="1"/>
</dbReference>
<organism evidence="4">
    <name type="scientific">Trypanosoma vivax (strain Y486)</name>
    <dbReference type="NCBI Taxonomy" id="1055687"/>
    <lineage>
        <taxon>Eukaryota</taxon>
        <taxon>Discoba</taxon>
        <taxon>Euglenozoa</taxon>
        <taxon>Kinetoplastea</taxon>
        <taxon>Metakinetoplastina</taxon>
        <taxon>Trypanosomatida</taxon>
        <taxon>Trypanosomatidae</taxon>
        <taxon>Trypanosoma</taxon>
        <taxon>Duttonella</taxon>
    </lineage>
</organism>
<reference evidence="4" key="1">
    <citation type="journal article" date="2012" name="Proc. Natl. Acad. Sci. U.S.A.">
        <title>Antigenic diversity is generated by distinct evolutionary mechanisms in African trypanosome species.</title>
        <authorList>
            <person name="Jackson A.P."/>
            <person name="Berry A."/>
            <person name="Aslett M."/>
            <person name="Allison H.C."/>
            <person name="Burton P."/>
            <person name="Vavrova-Anderson J."/>
            <person name="Brown R."/>
            <person name="Browne H."/>
            <person name="Corton N."/>
            <person name="Hauser H."/>
            <person name="Gamble J."/>
            <person name="Gilderthorp R."/>
            <person name="Marcello L."/>
            <person name="McQuillan J."/>
            <person name="Otto T.D."/>
            <person name="Quail M.A."/>
            <person name="Sanders M.J."/>
            <person name="van Tonder A."/>
            <person name="Ginger M.L."/>
            <person name="Field M.C."/>
            <person name="Barry J.D."/>
            <person name="Hertz-Fowler C."/>
            <person name="Berriman M."/>
        </authorList>
    </citation>
    <scope>NUCLEOTIDE SEQUENCE</scope>
    <source>
        <strain evidence="4">Y486</strain>
    </source>
</reference>
<feature type="domain" description="Tubulin-folding cofactor D C-terminal" evidence="2">
    <location>
        <begin position="827"/>
        <end position="1010"/>
    </location>
</feature>
<dbReference type="AlphaFoldDB" id="G0U1L6"/>
<dbReference type="Gene3D" id="1.25.10.10">
    <property type="entry name" value="Leucine-rich Repeat Variant"/>
    <property type="match status" value="2"/>
</dbReference>
<dbReference type="Pfam" id="PF12612">
    <property type="entry name" value="TFCD_C"/>
    <property type="match status" value="1"/>
</dbReference>
<dbReference type="VEuPathDB" id="TriTrypDB:TvY486_0805800"/>
<dbReference type="InterPro" id="IPR058033">
    <property type="entry name" value="ARM_TBCD_2nd"/>
</dbReference>
<dbReference type="GO" id="GO:0005096">
    <property type="term" value="F:GTPase activator activity"/>
    <property type="evidence" value="ECO:0007669"/>
    <property type="project" value="InterPro"/>
</dbReference>
<keyword evidence="1" id="KW-0143">Chaperone</keyword>
<dbReference type="SUPFAM" id="SSF48371">
    <property type="entry name" value="ARM repeat"/>
    <property type="match status" value="1"/>
</dbReference>
<dbReference type="PANTHER" id="PTHR12658:SF0">
    <property type="entry name" value="TUBULIN-SPECIFIC CHAPERONE D"/>
    <property type="match status" value="1"/>
</dbReference>
<dbReference type="InterPro" id="IPR011989">
    <property type="entry name" value="ARM-like"/>
</dbReference>
<proteinExistence type="predicted"/>
<name>G0U1L6_TRYVY</name>
<evidence type="ECO:0000256" key="1">
    <source>
        <dbReference type="ARBA" id="ARBA00023186"/>
    </source>
</evidence>
<dbReference type="InterPro" id="IPR033162">
    <property type="entry name" value="TBCD"/>
</dbReference>
<dbReference type="PANTHER" id="PTHR12658">
    <property type="entry name" value="BETA-TUBULIN COFACTOR D"/>
    <property type="match status" value="1"/>
</dbReference>
<evidence type="ECO:0000313" key="4">
    <source>
        <dbReference type="EMBL" id="CCC49973.1"/>
    </source>
</evidence>
<dbReference type="GO" id="GO:0007023">
    <property type="term" value="P:post-chaperonin tubulin folding pathway"/>
    <property type="evidence" value="ECO:0007669"/>
    <property type="project" value="InterPro"/>
</dbReference>
<protein>
    <submittedName>
        <fullName evidence="4">Putative tubulin folding cofactor D</fullName>
    </submittedName>
</protein>
<dbReference type="InterPro" id="IPR016024">
    <property type="entry name" value="ARM-type_fold"/>
</dbReference>
<dbReference type="EMBL" id="HE573024">
    <property type="protein sequence ID" value="CCC49973.1"/>
    <property type="molecule type" value="Genomic_DNA"/>
</dbReference>
<dbReference type="GO" id="GO:0048487">
    <property type="term" value="F:beta-tubulin binding"/>
    <property type="evidence" value="ECO:0007669"/>
    <property type="project" value="InterPro"/>
</dbReference>
<evidence type="ECO:0000259" key="2">
    <source>
        <dbReference type="Pfam" id="PF12612"/>
    </source>
</evidence>
<accession>G0U1L6</accession>
<dbReference type="InterPro" id="IPR022577">
    <property type="entry name" value="TBCD_C"/>
</dbReference>
<evidence type="ECO:0000259" key="3">
    <source>
        <dbReference type="Pfam" id="PF25767"/>
    </source>
</evidence>
<gene>
    <name evidence="4" type="ORF">TVY486_0805800</name>
</gene>
<dbReference type="GO" id="GO:0007021">
    <property type="term" value="P:tubulin complex assembly"/>
    <property type="evidence" value="ECO:0007669"/>
    <property type="project" value="InterPro"/>
</dbReference>
<sequence>MERQPLEAEVPVHGLADANEMDVESQRAAAERGLEDDCGPAFFEEEEECAALLGRVREIFDEYKSRRGDEVQKVDFINETLPTAAEDAKGVAATFERMERIISIYQESPHLLHGYLESLLGPLMWLLEHLIPTATEVWHMEKLAEGGNASVATREVSYALGMSYDEYLLHGVLLAIAKTMKFGQRTELLQYVPQLIPSVAALFSAHSSDTLLCKAAVKVQQRLAMALLKGRSAPWRYHKRVTFLAHNLGESSMPDSRTLSNSGNNNEVGDDEGDDCVVEGVGLEDAIGLLLEAVCHKDTVVRWSAAKGVARVCSRLSRTMAEDVITAVLDVFDNEHSDSSWHGGLLAVAELCRRSILHPRHLSTIVQFTTRGLSFDLSKGTYSVGSHVRDAACYVCWSIARAYDADDIKEHVYKLSTSLVVTSLFDREVHVRRAAAAAFQESVGRLGNFPDGIRLITTMDFFSLASLQNAYLHVAPVVAENSAYRGCMLDVLVSNKLLHWDRRVRCCAAQALGRLAVHENTDVIRGIARELFDRTVDNSVAVRHGAILALAELVGELEPGVWPQEIIQQIAVLIPRVDAMRMFRSRGGEYVRQACCRLLASVARRRLPLPEAVEVPKLGGTLMRVKTLAKLQEFFDDTWRQILEWLQNDAAEAYEQFAEAYYSKFIAAFHGPVLERLLSGCMETHGPMERRGNFLAIGALPWAVISATPEPVPEANETEPYFMLVLRTAMEGTKLEQNREAQDAESRRNAVRSLTKTLLRIPAETAQLTAALYEQVIQHLLNALDDYAADRRGDVGSFVRLEAIDALPVVVEYGQRMGLCTSAVVLRVICALLKQAMEKLDKLRGRAVTALERVVHLRGVLPQVGADATEAHEMATVCEKELTVLCDALFLDPSSDKTSPHVVFTNLGQPLLGTELFAHPVAEGLVVSAGALSTHIMQPAVNALLHAFRVSSTESVRLSHALVEIAARYAHNERVVVPLCVTINRLIAAGVFDEARHMDLVEILRHELKHFAMNIHALLTLVGVLGDLCRSPVVEARESAWALSLVMLASRYPKVRARMGTDMYTSLLVLSAADSSTDFAQAVSHLTATQWDGSDAVEVRGARDKLYDMLRIARPQGRRWGRMRLKGGRRQAASLLGRICIWYRRPATERTTAHRKCGVAEWLA</sequence>
<feature type="domain" description="Tubulin-folding cofactor D ARM repeats" evidence="3">
    <location>
        <begin position="212"/>
        <end position="453"/>
    </location>
</feature>